<evidence type="ECO:0000313" key="6">
    <source>
        <dbReference type="Proteomes" id="UP000694867"/>
    </source>
</evidence>
<comment type="caution">
    <text evidence="3">Lacks conserved residue(s) required for the propagation of feature annotation.</text>
</comment>
<keyword evidence="6" id="KW-1185">Reference proteome</keyword>
<accession>A0AAJ6QXM0</accession>
<dbReference type="PROSITE" id="PS50026">
    <property type="entry name" value="EGF_3"/>
    <property type="match status" value="1"/>
</dbReference>
<proteinExistence type="predicted"/>
<dbReference type="CTD" id="33166"/>
<dbReference type="InterPro" id="IPR006212">
    <property type="entry name" value="Furin_repeat"/>
</dbReference>
<dbReference type="KEGG" id="goe:100907250"/>
<evidence type="ECO:0000259" key="5">
    <source>
        <dbReference type="PROSITE" id="PS50026"/>
    </source>
</evidence>
<dbReference type="Gene3D" id="2.10.220.10">
    <property type="entry name" value="Hormone Receptor, Insulin-like Growth Factor Receptor 1, Chain A, domain 2"/>
    <property type="match status" value="1"/>
</dbReference>
<dbReference type="GO" id="GO:0005509">
    <property type="term" value="F:calcium ion binding"/>
    <property type="evidence" value="ECO:0007669"/>
    <property type="project" value="InterPro"/>
</dbReference>
<sequence>MWFGHSVGAWLLVAFLPNSADPQILRPTPAPEDRLPACAACRMLADEFLRGLEKTQRSKYEGGDAAYERERGMRYEDSEVRLIEAQEAMCVENKKHSNQCRDLKEEHESLLEDWYNTRRKEDPKSLFTFLCVEQLLVCCQKGYFGFDCRPCAGGAELPCSGHGTCRGSGTRKGNGTCKCHSGYQGEICNQCSKGFYFNGTTNGCEACDQSCETCREWGPKGCVVCNEGYSHTQEWGCSDIDECLFADDSPCKGNTFCVNYDGGFHCLDCDRTCDGCYADGPESCIKCATGFVLAKGVCVLAKQINVQQTLTRWAVYLGLVVCTMIISKKSVTLCSLIGLCVAMYIGASEYTTGAWDDFNFQQFLRSFAG</sequence>
<name>A0AAJ6QXM0_9ACAR</name>
<keyword evidence="4" id="KW-0732">Signal</keyword>
<feature type="domain" description="EGF-like" evidence="5">
    <location>
        <begin position="147"/>
        <end position="189"/>
    </location>
</feature>
<evidence type="ECO:0000256" key="3">
    <source>
        <dbReference type="PROSITE-ProRule" id="PRU00076"/>
    </source>
</evidence>
<dbReference type="CDD" id="cd00064">
    <property type="entry name" value="FU"/>
    <property type="match status" value="1"/>
</dbReference>
<dbReference type="GeneID" id="100907250"/>
<dbReference type="InterPro" id="IPR018097">
    <property type="entry name" value="EGF_Ca-bd_CS"/>
</dbReference>
<dbReference type="SUPFAM" id="SSF57184">
    <property type="entry name" value="Growth factor receptor domain"/>
    <property type="match status" value="1"/>
</dbReference>
<keyword evidence="2 3" id="KW-1015">Disulfide bond</keyword>
<dbReference type="InterPro" id="IPR009030">
    <property type="entry name" value="Growth_fac_rcpt_cys_sf"/>
</dbReference>
<keyword evidence="1 3" id="KW-0245">EGF-like domain</keyword>
<evidence type="ECO:0000256" key="4">
    <source>
        <dbReference type="SAM" id="SignalP"/>
    </source>
</evidence>
<dbReference type="SMART" id="SM00261">
    <property type="entry name" value="FU"/>
    <property type="match status" value="3"/>
</dbReference>
<dbReference type="PROSITE" id="PS01248">
    <property type="entry name" value="EGF_LAM_1"/>
    <property type="match status" value="1"/>
</dbReference>
<dbReference type="CDD" id="cd00054">
    <property type="entry name" value="EGF_CA"/>
    <property type="match status" value="1"/>
</dbReference>
<gene>
    <name evidence="7" type="primary">LOC100907250</name>
</gene>
<dbReference type="Proteomes" id="UP000694867">
    <property type="component" value="Unplaced"/>
</dbReference>
<organism evidence="6 7">
    <name type="scientific">Galendromus occidentalis</name>
    <name type="common">western predatory mite</name>
    <dbReference type="NCBI Taxonomy" id="34638"/>
    <lineage>
        <taxon>Eukaryota</taxon>
        <taxon>Metazoa</taxon>
        <taxon>Ecdysozoa</taxon>
        <taxon>Arthropoda</taxon>
        <taxon>Chelicerata</taxon>
        <taxon>Arachnida</taxon>
        <taxon>Acari</taxon>
        <taxon>Parasitiformes</taxon>
        <taxon>Mesostigmata</taxon>
        <taxon>Gamasina</taxon>
        <taxon>Phytoseioidea</taxon>
        <taxon>Phytoseiidae</taxon>
        <taxon>Typhlodrominae</taxon>
        <taxon>Galendromus</taxon>
    </lineage>
</organism>
<evidence type="ECO:0000256" key="1">
    <source>
        <dbReference type="ARBA" id="ARBA00022536"/>
    </source>
</evidence>
<dbReference type="RefSeq" id="XP_003747278.1">
    <property type="nucleotide sequence ID" value="XM_003747230.1"/>
</dbReference>
<protein>
    <submittedName>
        <fullName evidence="7">Cysteine-rich with EGF-like domain protein 2</fullName>
    </submittedName>
</protein>
<evidence type="ECO:0000256" key="2">
    <source>
        <dbReference type="ARBA" id="ARBA00023157"/>
    </source>
</evidence>
<evidence type="ECO:0000313" key="7">
    <source>
        <dbReference type="RefSeq" id="XP_003747278.1"/>
    </source>
</evidence>
<dbReference type="AlphaFoldDB" id="A0AAJ6QXM0"/>
<feature type="disulfide bond" evidence="3">
    <location>
        <begin position="179"/>
        <end position="188"/>
    </location>
</feature>
<dbReference type="PROSITE" id="PS01187">
    <property type="entry name" value="EGF_CA"/>
    <property type="match status" value="1"/>
</dbReference>
<reference evidence="7" key="1">
    <citation type="submission" date="2025-08" db="UniProtKB">
        <authorList>
            <consortium name="RefSeq"/>
        </authorList>
    </citation>
    <scope>IDENTIFICATION</scope>
</reference>
<feature type="chain" id="PRO_5042608461" evidence="4">
    <location>
        <begin position="23"/>
        <end position="369"/>
    </location>
</feature>
<dbReference type="InterPro" id="IPR000742">
    <property type="entry name" value="EGF"/>
</dbReference>
<dbReference type="CDD" id="cd00055">
    <property type="entry name" value="EGF_Lam"/>
    <property type="match status" value="1"/>
</dbReference>
<dbReference type="PROSITE" id="PS00022">
    <property type="entry name" value="EGF_1"/>
    <property type="match status" value="1"/>
</dbReference>
<dbReference type="InterPro" id="IPR002049">
    <property type="entry name" value="LE_dom"/>
</dbReference>
<feature type="signal peptide" evidence="4">
    <location>
        <begin position="1"/>
        <end position="22"/>
    </location>
</feature>